<name>A0A8H7VHK3_9FUNG</name>
<dbReference type="OrthoDB" id="2218971at2759"/>
<evidence type="ECO:0000256" key="1">
    <source>
        <dbReference type="ARBA" id="ARBA00004123"/>
    </source>
</evidence>
<dbReference type="InterPro" id="IPR036047">
    <property type="entry name" value="F-box-like_dom_sf"/>
</dbReference>
<dbReference type="SUPFAM" id="SSF48452">
    <property type="entry name" value="TPR-like"/>
    <property type="match status" value="1"/>
</dbReference>
<dbReference type="SUPFAM" id="SSF81383">
    <property type="entry name" value="F-box domain"/>
    <property type="match status" value="1"/>
</dbReference>
<dbReference type="Proteomes" id="UP000646827">
    <property type="component" value="Unassembled WGS sequence"/>
</dbReference>
<comment type="similarity">
    <text evidence="2">Belongs to the ELOF1 family.</text>
</comment>
<proteinExistence type="inferred from homology"/>
<comment type="subcellular location">
    <subcellularLocation>
        <location evidence="1">Nucleus</location>
    </subcellularLocation>
</comment>
<organism evidence="7 8">
    <name type="scientific">Circinella minor</name>
    <dbReference type="NCBI Taxonomy" id="1195481"/>
    <lineage>
        <taxon>Eukaryota</taxon>
        <taxon>Fungi</taxon>
        <taxon>Fungi incertae sedis</taxon>
        <taxon>Mucoromycota</taxon>
        <taxon>Mucoromycotina</taxon>
        <taxon>Mucoromycetes</taxon>
        <taxon>Mucorales</taxon>
        <taxon>Lichtheimiaceae</taxon>
        <taxon>Circinella</taxon>
    </lineage>
</organism>
<dbReference type="InterPro" id="IPR032675">
    <property type="entry name" value="LRR_dom_sf"/>
</dbReference>
<dbReference type="PANTHER" id="PTHR38926">
    <property type="entry name" value="F-BOX DOMAIN CONTAINING PROTEIN, EXPRESSED"/>
    <property type="match status" value="1"/>
</dbReference>
<reference evidence="7 8" key="1">
    <citation type="submission" date="2020-12" db="EMBL/GenBank/DDBJ databases">
        <title>Metabolic potential, ecology and presence of endohyphal bacteria is reflected in genomic diversity of Mucoromycotina.</title>
        <authorList>
            <person name="Muszewska A."/>
            <person name="Okrasinska A."/>
            <person name="Steczkiewicz K."/>
            <person name="Drgas O."/>
            <person name="Orlowska M."/>
            <person name="Perlinska-Lenart U."/>
            <person name="Aleksandrzak-Piekarczyk T."/>
            <person name="Szatraj K."/>
            <person name="Zielenkiewicz U."/>
            <person name="Pilsyk S."/>
            <person name="Malc E."/>
            <person name="Mieczkowski P."/>
            <person name="Kruszewska J.S."/>
            <person name="Biernat P."/>
            <person name="Pawlowska J."/>
        </authorList>
    </citation>
    <scope>NUCLEOTIDE SEQUENCE [LARGE SCALE GENOMIC DNA]</scope>
    <source>
        <strain evidence="7 8">CBS 142.35</strain>
    </source>
</reference>
<keyword evidence="4" id="KW-0539">Nucleus</keyword>
<dbReference type="InterPro" id="IPR038567">
    <property type="entry name" value="T_Elf1_sf"/>
</dbReference>
<dbReference type="CDD" id="cd09917">
    <property type="entry name" value="F-box_SF"/>
    <property type="match status" value="1"/>
</dbReference>
<evidence type="ECO:0000259" key="6">
    <source>
        <dbReference type="PROSITE" id="PS50181"/>
    </source>
</evidence>
<keyword evidence="3" id="KW-0862">Zinc</keyword>
<feature type="domain" description="F-box" evidence="6">
    <location>
        <begin position="164"/>
        <end position="211"/>
    </location>
</feature>
<dbReference type="SMART" id="SM00256">
    <property type="entry name" value="FBOX"/>
    <property type="match status" value="1"/>
</dbReference>
<gene>
    <name evidence="7" type="ORF">INT45_006102</name>
</gene>
<dbReference type="Pfam" id="PF05129">
    <property type="entry name" value="Zn_ribbon_Elf1"/>
    <property type="match status" value="1"/>
</dbReference>
<dbReference type="Gene3D" id="1.25.40.10">
    <property type="entry name" value="Tetratricopeptide repeat domain"/>
    <property type="match status" value="1"/>
</dbReference>
<dbReference type="Gene3D" id="2.20.25.190">
    <property type="match status" value="1"/>
</dbReference>
<dbReference type="InterPro" id="IPR001810">
    <property type="entry name" value="F-box_dom"/>
</dbReference>
<evidence type="ECO:0000313" key="8">
    <source>
        <dbReference type="Proteomes" id="UP000646827"/>
    </source>
</evidence>
<evidence type="ECO:0000256" key="4">
    <source>
        <dbReference type="ARBA" id="ARBA00023242"/>
    </source>
</evidence>
<accession>A0A8H7VHK3</accession>
<dbReference type="SUPFAM" id="SSF57783">
    <property type="entry name" value="Zinc beta-ribbon"/>
    <property type="match status" value="1"/>
</dbReference>
<evidence type="ECO:0000256" key="5">
    <source>
        <dbReference type="SAM" id="MobiDB-lite"/>
    </source>
</evidence>
<protein>
    <recommendedName>
        <fullName evidence="6">F-box domain-containing protein</fullName>
    </recommendedName>
</protein>
<dbReference type="InterPro" id="IPR007808">
    <property type="entry name" value="Elf1"/>
</dbReference>
<keyword evidence="8" id="KW-1185">Reference proteome</keyword>
<evidence type="ECO:0000256" key="3">
    <source>
        <dbReference type="ARBA" id="ARBA00022833"/>
    </source>
</evidence>
<dbReference type="PANTHER" id="PTHR38926:SF5">
    <property type="entry name" value="F-BOX AND LEUCINE-RICH REPEAT PROTEIN 6"/>
    <property type="match status" value="1"/>
</dbReference>
<sequence length="850" mass="96073">MATGTTAHDKVATITTIVNQQQQQSTKDSMKIFSRDPQLNLLNNLLDTGKLALTEHRYADAITCFDDALSNIQTHLLSTVSLYRATALELSGHYQPAYNDACSAIRYTNCADGYLCAGKLLLLQDNLREAVLNYHQGVTHVPRSDPGHSALMNMQQQVAAEIDKRNSWKLPYDVVSHIIFLLPLKDRVNFAATCKFWRNYLFKSAAMWHTLDVNPELSSFSMSQLMAAASGQHVRKLKLYSKEALDLVAKYGWENIESLVLDIGDWLGSDALVRQVFQINHYSLRKLALHKSPLLASHSFLATVLTVCPGITHLALDTHPSDNLGPPSINAHSLAPLPDTLFNITHLYITDPRVVSYLPTLLQRCPELRHLALAKHNSLRNDGIILRTIHQWCPHLCSFRYGISSLVKSYRPPGLLLAEEKKKKDNDSGLRYLAYFPYDGATVDDDLAPVIESNHDTLEAVYLDMSAIIGRTFRSVSALISLGATQLRELQLYNYILSGFGITSPEIASHHLCGIFRACTSLEVVNLRRVNSVNNQVLDALGSLLHLKRLHLAFKSYSTTSVLFTKEGIRYFFEKTQNLQEFHFHTENRFVTDDILYAAGGHQGLQRLELWSDSSLAVIGVSNFSTEMQDSELTYIVFRAPPYLSVTPTDFAKLGMVKKLTYLELRGYKETGILKNDLLTTLFQQRSFEGGIKSRRLTVLLKRGQVAEEYFSDEWLNNVHNPRVIPQPTKHPECEQKCLSTSTEWMCDRPNKVGHLSCKVCDVNWQCSITYLDEGVDVYSAWVDACEDVNKGRREQKLRERDRQKDLERDTDDEPRRRAPAPVAAQSSRTSFANDGLDAYDEEDEDDDDY</sequence>
<evidence type="ECO:0000256" key="2">
    <source>
        <dbReference type="ARBA" id="ARBA00009730"/>
    </source>
</evidence>
<dbReference type="Pfam" id="PF12937">
    <property type="entry name" value="F-box-like"/>
    <property type="match status" value="1"/>
</dbReference>
<feature type="region of interest" description="Disordered" evidence="5">
    <location>
        <begin position="793"/>
        <end position="850"/>
    </location>
</feature>
<dbReference type="AlphaFoldDB" id="A0A8H7VHK3"/>
<dbReference type="PROSITE" id="PS50181">
    <property type="entry name" value="FBOX"/>
    <property type="match status" value="1"/>
</dbReference>
<evidence type="ECO:0000313" key="7">
    <source>
        <dbReference type="EMBL" id="KAG2223221.1"/>
    </source>
</evidence>
<dbReference type="GO" id="GO:0005634">
    <property type="term" value="C:nucleus"/>
    <property type="evidence" value="ECO:0007669"/>
    <property type="project" value="UniProtKB-SubCell"/>
</dbReference>
<dbReference type="Gene3D" id="3.80.10.10">
    <property type="entry name" value="Ribonuclease Inhibitor"/>
    <property type="match status" value="1"/>
</dbReference>
<feature type="compositionally biased region" description="Acidic residues" evidence="5">
    <location>
        <begin position="838"/>
        <end position="850"/>
    </location>
</feature>
<dbReference type="SUPFAM" id="SSF52047">
    <property type="entry name" value="RNI-like"/>
    <property type="match status" value="1"/>
</dbReference>
<comment type="caution">
    <text evidence="7">The sequence shown here is derived from an EMBL/GenBank/DDBJ whole genome shotgun (WGS) entry which is preliminary data.</text>
</comment>
<dbReference type="Gene3D" id="1.20.1280.50">
    <property type="match status" value="1"/>
</dbReference>
<dbReference type="InterPro" id="IPR011990">
    <property type="entry name" value="TPR-like_helical_dom_sf"/>
</dbReference>
<feature type="compositionally biased region" description="Basic and acidic residues" evidence="5">
    <location>
        <begin position="793"/>
        <end position="808"/>
    </location>
</feature>
<dbReference type="EMBL" id="JAEPRB010000065">
    <property type="protein sequence ID" value="KAG2223221.1"/>
    <property type="molecule type" value="Genomic_DNA"/>
</dbReference>